<feature type="binding site" evidence="14">
    <location>
        <position position="886"/>
    </location>
    <ligand>
        <name>ATP</name>
        <dbReference type="ChEBI" id="CHEBI:30616"/>
    </ligand>
</feature>
<dbReference type="SUPFAM" id="SSF55326">
    <property type="entry name" value="PurM N-terminal domain-like"/>
    <property type="match status" value="2"/>
</dbReference>
<evidence type="ECO:0000256" key="6">
    <source>
        <dbReference type="ARBA" id="ARBA00022723"/>
    </source>
</evidence>
<feature type="domain" description="PurM-like C-terminal" evidence="16">
    <location>
        <begin position="824"/>
        <end position="967"/>
    </location>
</feature>
<dbReference type="FunFam" id="3.30.1330.10:FF:000002">
    <property type="entry name" value="Phosphoribosylformylglycinamidine synthase"/>
    <property type="match status" value="1"/>
</dbReference>
<feature type="domain" description="Phosphoribosylformylglycinamidine synthase linker" evidence="17">
    <location>
        <begin position="171"/>
        <end position="220"/>
    </location>
</feature>
<dbReference type="FunFam" id="3.30.1330.10:FF:000005">
    <property type="entry name" value="Phosphoribosylformylglycinamidine synthase"/>
    <property type="match status" value="1"/>
</dbReference>
<comment type="catalytic activity">
    <reaction evidence="12 14">
        <text>N(2)-formyl-N(1)-(5-phospho-beta-D-ribosyl)glycinamide + L-glutamine + ATP + H2O = 2-formamido-N(1)-(5-O-phospho-beta-D-ribosyl)acetamidine + L-glutamate + ADP + phosphate + H(+)</text>
        <dbReference type="Rhea" id="RHEA:17129"/>
        <dbReference type="ChEBI" id="CHEBI:15377"/>
        <dbReference type="ChEBI" id="CHEBI:15378"/>
        <dbReference type="ChEBI" id="CHEBI:29985"/>
        <dbReference type="ChEBI" id="CHEBI:30616"/>
        <dbReference type="ChEBI" id="CHEBI:43474"/>
        <dbReference type="ChEBI" id="CHEBI:58359"/>
        <dbReference type="ChEBI" id="CHEBI:147286"/>
        <dbReference type="ChEBI" id="CHEBI:147287"/>
        <dbReference type="ChEBI" id="CHEBI:456216"/>
        <dbReference type="EC" id="6.3.5.3"/>
    </reaction>
</comment>
<feature type="region of interest" description="Disordered" evidence="15">
    <location>
        <begin position="307"/>
        <end position="327"/>
    </location>
</feature>
<evidence type="ECO:0000256" key="4">
    <source>
        <dbReference type="ARBA" id="ARBA00022490"/>
    </source>
</evidence>
<feature type="active site" evidence="14">
    <location>
        <position position="1262"/>
    </location>
</feature>
<comment type="pathway">
    <text evidence="2 14">Purine metabolism; IMP biosynthesis via de novo pathway; 5-amino-1-(5-phospho-D-ribosyl)imidazole from N(2)-formyl-N(1)-(5-phospho-D-ribosyl)glycinamide: step 1/2.</text>
</comment>
<dbReference type="FunFam" id="1.10.8.750:FF:000002">
    <property type="entry name" value="Phosphoribosylformylglycinamidine synthase"/>
    <property type="match status" value="1"/>
</dbReference>
<evidence type="ECO:0000256" key="12">
    <source>
        <dbReference type="ARBA" id="ARBA00052585"/>
    </source>
</evidence>
<organism evidence="20 21">
    <name type="scientific">Pluralibacter gergoviae</name>
    <name type="common">Enterobacter gergoviae</name>
    <dbReference type="NCBI Taxonomy" id="61647"/>
    <lineage>
        <taxon>Bacteria</taxon>
        <taxon>Pseudomonadati</taxon>
        <taxon>Pseudomonadota</taxon>
        <taxon>Gammaproteobacteria</taxon>
        <taxon>Enterobacterales</taxon>
        <taxon>Enterobacteriaceae</taxon>
        <taxon>Pluralibacter</taxon>
    </lineage>
</organism>
<dbReference type="NCBIfam" id="TIGR01735">
    <property type="entry name" value="FGAM_synt"/>
    <property type="match status" value="1"/>
</dbReference>
<dbReference type="Gene3D" id="3.30.1330.10">
    <property type="entry name" value="PurM-like, N-terminal domain"/>
    <property type="match status" value="2"/>
</dbReference>
<dbReference type="Pfam" id="PF02769">
    <property type="entry name" value="AIRS_C"/>
    <property type="match status" value="2"/>
</dbReference>
<feature type="binding site" evidence="14">
    <location>
        <begin position="386"/>
        <end position="388"/>
    </location>
    <ligand>
        <name>ATP</name>
        <dbReference type="ChEBI" id="CHEBI:30616"/>
    </ligand>
</feature>
<keyword evidence="9 14" id="KW-0067">ATP-binding</keyword>
<feature type="active site" description="Nucleophile" evidence="14">
    <location>
        <position position="1135"/>
    </location>
</feature>
<evidence type="ECO:0000259" key="19">
    <source>
        <dbReference type="Pfam" id="PF22689"/>
    </source>
</evidence>
<keyword evidence="11 14" id="KW-0315">Glutamine amidotransferase</keyword>
<evidence type="ECO:0000259" key="18">
    <source>
        <dbReference type="Pfam" id="PF18076"/>
    </source>
</evidence>
<dbReference type="InterPro" id="IPR036921">
    <property type="entry name" value="PurM-like_N_sf"/>
</dbReference>
<dbReference type="NCBIfam" id="NF003672">
    <property type="entry name" value="PRK05297.1"/>
    <property type="match status" value="1"/>
</dbReference>
<dbReference type="InterPro" id="IPR055181">
    <property type="entry name" value="FGAR-AT_PurM_N-like"/>
</dbReference>
<evidence type="ECO:0000313" key="20">
    <source>
        <dbReference type="EMBL" id="MDQ2311680.1"/>
    </source>
</evidence>
<dbReference type="EMBL" id="JAVDNV010000019">
    <property type="protein sequence ID" value="MDQ2311680.1"/>
    <property type="molecule type" value="Genomic_DNA"/>
</dbReference>
<dbReference type="Pfam" id="PF22689">
    <property type="entry name" value="FGAR-AT_PurM_N-like"/>
    <property type="match status" value="1"/>
</dbReference>
<evidence type="ECO:0000256" key="9">
    <source>
        <dbReference type="ARBA" id="ARBA00022840"/>
    </source>
</evidence>
<dbReference type="SUPFAM" id="SSF56042">
    <property type="entry name" value="PurM C-terminal domain-like"/>
    <property type="match status" value="2"/>
</dbReference>
<comment type="function">
    <text evidence="13 14">Phosphoribosylformylglycinamidine synthase involved in the purines biosynthetic pathway. Catalyzes the ATP-dependent conversion of formylglycinamide ribonucleotide (FGAR) and glutamine to yield formylglycinamidine ribonucleotide (FGAM) and glutamate.</text>
</comment>
<dbReference type="HAMAP" id="MF_00419">
    <property type="entry name" value="PurL_1"/>
    <property type="match status" value="1"/>
</dbReference>
<dbReference type="GO" id="GO:0006189">
    <property type="term" value="P:'de novo' IMP biosynthetic process"/>
    <property type="evidence" value="ECO:0007669"/>
    <property type="project" value="UniProtKB-UniRule"/>
</dbReference>
<dbReference type="SMART" id="SM01211">
    <property type="entry name" value="GATase_5"/>
    <property type="match status" value="1"/>
</dbReference>
<feature type="binding site" evidence="14">
    <location>
        <position position="679"/>
    </location>
    <ligand>
        <name>Mg(2+)</name>
        <dbReference type="ChEBI" id="CHEBI:18420"/>
    </ligand>
</feature>
<evidence type="ECO:0000256" key="2">
    <source>
        <dbReference type="ARBA" id="ARBA00004920"/>
    </source>
</evidence>
<keyword evidence="5 14" id="KW-0436">Ligase</keyword>
<dbReference type="EC" id="6.3.5.3" evidence="14"/>
<evidence type="ECO:0000256" key="7">
    <source>
        <dbReference type="ARBA" id="ARBA00022741"/>
    </source>
</evidence>
<feature type="domain" description="PurM-like C-terminal" evidence="16">
    <location>
        <begin position="432"/>
        <end position="589"/>
    </location>
</feature>
<dbReference type="SUPFAM" id="SSF82697">
    <property type="entry name" value="PurS-like"/>
    <property type="match status" value="1"/>
</dbReference>
<dbReference type="PROSITE" id="PS51273">
    <property type="entry name" value="GATASE_TYPE_1"/>
    <property type="match status" value="1"/>
</dbReference>
<dbReference type="GO" id="GO:0005737">
    <property type="term" value="C:cytoplasm"/>
    <property type="evidence" value="ECO:0007669"/>
    <property type="project" value="UniProtKB-SubCell"/>
</dbReference>
<gene>
    <name evidence="14 20" type="primary">purL</name>
    <name evidence="20" type="synonym">purI</name>
    <name evidence="20" type="ORF">RBJ30_21655</name>
</gene>
<dbReference type="GO" id="GO:0046872">
    <property type="term" value="F:metal ion binding"/>
    <property type="evidence" value="ECO:0007669"/>
    <property type="project" value="UniProtKB-KW"/>
</dbReference>
<evidence type="ECO:0000256" key="8">
    <source>
        <dbReference type="ARBA" id="ARBA00022755"/>
    </source>
</evidence>
<feature type="binding site" evidence="14">
    <location>
        <begin position="307"/>
        <end position="318"/>
    </location>
    <ligand>
        <name>ATP</name>
        <dbReference type="ChEBI" id="CHEBI:30616"/>
    </ligand>
</feature>
<dbReference type="Pfam" id="PF13507">
    <property type="entry name" value="GATase_5"/>
    <property type="match status" value="1"/>
</dbReference>
<dbReference type="InterPro" id="IPR036604">
    <property type="entry name" value="PurS-like_sf"/>
</dbReference>
<dbReference type="InterPro" id="IPR010918">
    <property type="entry name" value="PurM-like_C_dom"/>
</dbReference>
<dbReference type="Gene3D" id="3.90.650.10">
    <property type="entry name" value="PurM-like C-terminal domain"/>
    <property type="match status" value="2"/>
</dbReference>
<evidence type="ECO:0000313" key="21">
    <source>
        <dbReference type="Proteomes" id="UP001236270"/>
    </source>
</evidence>
<dbReference type="GeneID" id="61386274"/>
<proteinExistence type="inferred from homology"/>
<dbReference type="PANTHER" id="PTHR10099:SF1">
    <property type="entry name" value="PHOSPHORIBOSYLFORMYLGLYCINAMIDINE SYNTHASE"/>
    <property type="match status" value="1"/>
</dbReference>
<evidence type="ECO:0000256" key="10">
    <source>
        <dbReference type="ARBA" id="ARBA00022842"/>
    </source>
</evidence>
<evidence type="ECO:0000256" key="5">
    <source>
        <dbReference type="ARBA" id="ARBA00022598"/>
    </source>
</evidence>
<dbReference type="RefSeq" id="WP_048254446.1">
    <property type="nucleotide sequence ID" value="NZ_CP020388.1"/>
</dbReference>
<dbReference type="Pfam" id="PF18076">
    <property type="entry name" value="FGAR-AT_N"/>
    <property type="match status" value="1"/>
</dbReference>
<dbReference type="Pfam" id="PF18072">
    <property type="entry name" value="FGAR-AT_linker"/>
    <property type="match status" value="1"/>
</dbReference>
<dbReference type="InterPro" id="IPR029062">
    <property type="entry name" value="Class_I_gatase-like"/>
</dbReference>
<evidence type="ECO:0000256" key="11">
    <source>
        <dbReference type="ARBA" id="ARBA00022962"/>
    </source>
</evidence>
<reference evidence="20" key="1">
    <citation type="submission" date="2023-08" db="EMBL/GenBank/DDBJ databases">
        <title>WGS of pathogenic bacterial species, Los Angeles County Public Health Laboratories.</title>
        <authorList>
            <person name="Garrigues J.M."/>
            <person name="Green N.M."/>
        </authorList>
    </citation>
    <scope>NUCLEOTIDE SEQUENCE</scope>
    <source>
        <strain evidence="20">LACPHL-BACT-2023-00068</strain>
    </source>
</reference>
<evidence type="ECO:0000259" key="17">
    <source>
        <dbReference type="Pfam" id="PF18072"/>
    </source>
</evidence>
<feature type="binding site" evidence="14">
    <location>
        <position position="722"/>
    </location>
    <ligand>
        <name>Mg(2+)</name>
        <dbReference type="ChEBI" id="CHEBI:18420"/>
    </ligand>
</feature>
<feature type="binding site" evidence="14">
    <location>
        <position position="678"/>
    </location>
    <ligand>
        <name>ATP</name>
        <dbReference type="ChEBI" id="CHEBI:30616"/>
    </ligand>
</feature>
<dbReference type="Gene3D" id="3.40.50.880">
    <property type="match status" value="1"/>
</dbReference>
<evidence type="ECO:0000256" key="15">
    <source>
        <dbReference type="SAM" id="MobiDB-lite"/>
    </source>
</evidence>
<keyword evidence="4 14" id="KW-0963">Cytoplasm</keyword>
<dbReference type="FunFam" id="3.90.650.10:FF:000002">
    <property type="entry name" value="Phosphoribosylformylglycinamidine synthase"/>
    <property type="match status" value="1"/>
</dbReference>
<keyword evidence="8 14" id="KW-0658">Purine biosynthesis</keyword>
<dbReference type="InterPro" id="IPR040707">
    <property type="entry name" value="FGAR-AT_N"/>
</dbReference>
<feature type="binding site" evidence="14">
    <location>
        <position position="884"/>
    </location>
    <ligand>
        <name>Mg(2+)</name>
        <dbReference type="ChEBI" id="CHEBI:18420"/>
    </ligand>
</feature>
<keyword evidence="10 14" id="KW-0460">Magnesium</keyword>
<keyword evidence="7 14" id="KW-0547">Nucleotide-binding</keyword>
<feature type="domain" description="FGAR-AT PurM N-terminal-like" evidence="19">
    <location>
        <begin position="648"/>
        <end position="806"/>
    </location>
</feature>
<dbReference type="CDD" id="cd02203">
    <property type="entry name" value="PurL_repeat1"/>
    <property type="match status" value="1"/>
</dbReference>
<keyword evidence="6 14" id="KW-0479">Metal-binding</keyword>
<evidence type="ECO:0000256" key="14">
    <source>
        <dbReference type="HAMAP-Rule" id="MF_00419"/>
    </source>
</evidence>
<sequence length="1295" mass="141257">MMEILRGSPALSAFRITKLLARFQAANLPVSNIYAEYMHFAELSAPLSDEEQTRLASLLTYGPHLSSHTPAGKLLLVTPRPGTISPWSSKATDIAHNCGLQQVVRLERGVAYYVEASTLSADQWQRVAAELHDRMMESVFGSLQEAENLFAHHQPAPVASVDMLGQGRSALEEANRRLGLALAEDEIDYLLDAFTTLNRNPNDIELYMFAQANSEHCRHKIFNADWVIDGEQQPKSLFKMIKNTFEKTPDHVLSAYKDNAAVMEGSEVGRFFADRDGDRYGYHQEPTHILMKVETHNHPTAISPWPGAATGSGGEIRDEGATGRGAKPKAGLVGFSVSNLRIPGFEQPWEEDFGKPERIVTALDIMTDGPLGGAAFNNEFGRPALTGYFRTYEERVNSHNGEELRGYHKPIMLAGGIGNIRADHVQKGDISVGAKLIVLGGPAMNIGLGGGAASSMASGQSDADLDFASVQRDNPEMERRCQEVIDRCWQMGDANPILFIHDVGAGGLSNAMPELVSDGGRGGKFNLRDILSDEPGMSPLEIWCNESQERYVLAVAPDQLPLFDELCRRERAPYAVIGEATQEQHLSLSDSHFDNRPIDMPLDVLLGKTPKMTRDVQTLSAAGEALDRRDISLDEAVNRVLHLPTVAEKTFLVTIGDRSVTGMVARDQMVGPWQIPVADCAVTTASLDSYCGEAMSLGERAPVALLDFAASARLAVGEALTNMAGTQIGDLKRVKLSANWMAAAGHPGEDAGLYAAVKAVGEELCPALGLTIPVGKDSMSMKTRWQEGSEQREMTSPLSLVITAFGRVEDVRRTVTPQLSTEDNALLLIDLGKGHNALGATALAQVYRQLGDKPADVRSPEQLKGFWEAMQTLVAERKLLAWHDRSDGGLLVTLAEMAFAGHCGVEVDIAALGDDRLAALFNEELGGVIQVRAEDRAVVEQILTDRGLADCVHYLGKATGGDRFVITADGRPVYSESRTQLRMWWAETTWQMQRLRDNPACADQEHEAKRNDGDPGLSARLTFDPAEDVAAPFIATGARPKVAVLREQGVNSHVEMAAAFHRAGFDAIDVHMSDLLAGRRGLEDFQALVACGGFSYGDVLGAGEGWAKSILFNERVRDEFATFFHRPQTLALGVCNGCQMMSNLRDLIPGSELWPRFVRNTSDRFEARFSLVEVTQSPSLLLQGMVGSQMPIAVSHGEGRVEVRDAAHLAQLESKGLVALRYVDNAGCVTESYPANPNGSPNGITAVTSETGRVTVMMPHPERVFRTVANSWHPENWGEDGPWMRIFRNARRQLG</sequence>
<dbReference type="GO" id="GO:0005524">
    <property type="term" value="F:ATP binding"/>
    <property type="evidence" value="ECO:0007669"/>
    <property type="project" value="UniProtKB-UniRule"/>
</dbReference>
<dbReference type="PANTHER" id="PTHR10099">
    <property type="entry name" value="PHOSPHORIBOSYLFORMYLGLYCINAMIDINE SYNTHASE"/>
    <property type="match status" value="1"/>
</dbReference>
<feature type="domain" description="Phosphoribosylformylglycinamidine synthase N-terminal" evidence="18">
    <location>
        <begin position="36"/>
        <end position="150"/>
    </location>
</feature>
<dbReference type="SUPFAM" id="SSF109736">
    <property type="entry name" value="FGAM synthase PurL, linker domain"/>
    <property type="match status" value="1"/>
</dbReference>
<feature type="binding site" evidence="14">
    <location>
        <position position="718"/>
    </location>
    <ligand>
        <name>Mg(2+)</name>
        <dbReference type="ChEBI" id="CHEBI:18420"/>
    </ligand>
</feature>
<dbReference type="SUPFAM" id="SSF52317">
    <property type="entry name" value="Class I glutamine amidotransferase-like"/>
    <property type="match status" value="1"/>
</dbReference>
<dbReference type="Proteomes" id="UP001236270">
    <property type="component" value="Unassembled WGS sequence"/>
</dbReference>
<accession>A0AAW8HVZ0</accession>
<protein>
    <recommendedName>
        <fullName evidence="14">Phosphoribosylformylglycinamidine synthase</fullName>
        <shortName evidence="14">FGAM synthase</shortName>
        <shortName evidence="14">FGAMS</shortName>
        <ecNumber evidence="14">6.3.5.3</ecNumber>
    </recommendedName>
    <alternativeName>
        <fullName evidence="14">Formylglycinamide ribonucleotide amidotransferase</fullName>
        <shortName evidence="14">FGAR amidotransferase</shortName>
        <shortName evidence="14">FGAR-AT</shortName>
    </alternativeName>
</protein>
<dbReference type="InterPro" id="IPR036676">
    <property type="entry name" value="PurM-like_C_sf"/>
</dbReference>
<evidence type="ECO:0000256" key="13">
    <source>
        <dbReference type="ARBA" id="ARBA00057317"/>
    </source>
</evidence>
<evidence type="ECO:0000259" key="16">
    <source>
        <dbReference type="Pfam" id="PF02769"/>
    </source>
</evidence>
<dbReference type="FunFam" id="3.40.50.880:FF:000008">
    <property type="entry name" value="Phosphoribosylformylglycinamidine synthase"/>
    <property type="match status" value="1"/>
</dbReference>
<comment type="subcellular location">
    <subcellularLocation>
        <location evidence="1 14">Cytoplasm</location>
    </subcellularLocation>
</comment>
<evidence type="ECO:0000256" key="3">
    <source>
        <dbReference type="ARBA" id="ARBA00008608"/>
    </source>
</evidence>
<dbReference type="InterPro" id="IPR010073">
    <property type="entry name" value="PurL_large"/>
</dbReference>
<dbReference type="CDD" id="cd01740">
    <property type="entry name" value="GATase1_FGAR_AT"/>
    <property type="match status" value="1"/>
</dbReference>
<comment type="caution">
    <text evidence="20">The sequence shown here is derived from an EMBL/GenBank/DDBJ whole genome shotgun (WGS) entry which is preliminary data.</text>
</comment>
<comment type="similarity">
    <text evidence="3 14">In the N-terminal section; belongs to the FGAMS family.</text>
</comment>
<comment type="subunit">
    <text evidence="14">Monomer.</text>
</comment>
<evidence type="ECO:0000256" key="1">
    <source>
        <dbReference type="ARBA" id="ARBA00004496"/>
    </source>
</evidence>
<feature type="active site" evidence="14">
    <location>
        <position position="1260"/>
    </location>
</feature>
<dbReference type="GO" id="GO:0004642">
    <property type="term" value="F:phosphoribosylformylglycinamidine synthase activity"/>
    <property type="evidence" value="ECO:0007669"/>
    <property type="project" value="UniProtKB-UniRule"/>
</dbReference>
<dbReference type="InterPro" id="IPR041609">
    <property type="entry name" value="PurL_linker"/>
</dbReference>
<name>A0AAW8HVZ0_PLUGE</name>
<dbReference type="Gene3D" id="1.10.8.750">
    <property type="entry name" value="Phosphoribosylformylglycinamidine synthase, linker domain"/>
    <property type="match status" value="1"/>
</dbReference>
<dbReference type="FunFam" id="3.90.650.10:FF:000005">
    <property type="entry name" value="Phosphoribosylformylglycinamidine synthase"/>
    <property type="match status" value="1"/>
</dbReference>